<dbReference type="eggNOG" id="ENOG502QPPJ">
    <property type="taxonomic scope" value="Eukaryota"/>
</dbReference>
<dbReference type="PhylomeDB" id="A0A022S4X3"/>
<dbReference type="EMBL" id="KI630171">
    <property type="protein sequence ID" value="EYU46410.1"/>
    <property type="molecule type" value="Genomic_DNA"/>
</dbReference>
<dbReference type="AlphaFoldDB" id="A0A022S4X3"/>
<feature type="compositionally biased region" description="Low complexity" evidence="1">
    <location>
        <begin position="291"/>
        <end position="300"/>
    </location>
</feature>
<feature type="region of interest" description="Disordered" evidence="1">
    <location>
        <begin position="1"/>
        <end position="33"/>
    </location>
</feature>
<organism evidence="2 3">
    <name type="scientific">Erythranthe guttata</name>
    <name type="common">Yellow monkey flower</name>
    <name type="synonym">Mimulus guttatus</name>
    <dbReference type="NCBI Taxonomy" id="4155"/>
    <lineage>
        <taxon>Eukaryota</taxon>
        <taxon>Viridiplantae</taxon>
        <taxon>Streptophyta</taxon>
        <taxon>Embryophyta</taxon>
        <taxon>Tracheophyta</taxon>
        <taxon>Spermatophyta</taxon>
        <taxon>Magnoliopsida</taxon>
        <taxon>eudicotyledons</taxon>
        <taxon>Gunneridae</taxon>
        <taxon>Pentapetalae</taxon>
        <taxon>asterids</taxon>
        <taxon>lamiids</taxon>
        <taxon>Lamiales</taxon>
        <taxon>Phrymaceae</taxon>
        <taxon>Erythranthe</taxon>
    </lineage>
</organism>
<feature type="region of interest" description="Disordered" evidence="1">
    <location>
        <begin position="355"/>
        <end position="439"/>
    </location>
</feature>
<dbReference type="KEGG" id="egt:105951943"/>
<dbReference type="GO" id="GO:0007142">
    <property type="term" value="P:male meiosis II"/>
    <property type="evidence" value="ECO:0007669"/>
    <property type="project" value="InterPro"/>
</dbReference>
<proteinExistence type="predicted"/>
<keyword evidence="3" id="KW-1185">Reference proteome</keyword>
<dbReference type="OrthoDB" id="1925835at2759"/>
<protein>
    <submittedName>
        <fullName evidence="2">Uncharacterized protein</fullName>
    </submittedName>
</protein>
<dbReference type="OMA" id="CKGIPNT"/>
<feature type="compositionally biased region" description="Polar residues" evidence="1">
    <location>
        <begin position="117"/>
        <end position="137"/>
    </location>
</feature>
<gene>
    <name evidence="2" type="ORF">MIMGU_mgv1a006566mg</name>
</gene>
<dbReference type="PANTHER" id="PTHR33318:SF4">
    <property type="entry name" value="OS04G0511700 PROTEIN"/>
    <property type="match status" value="1"/>
</dbReference>
<name>A0A022S4X3_ERYGU</name>
<evidence type="ECO:0000313" key="3">
    <source>
        <dbReference type="Proteomes" id="UP000030748"/>
    </source>
</evidence>
<reference evidence="2 3" key="1">
    <citation type="journal article" date="2013" name="Proc. Natl. Acad. Sci. U.S.A.">
        <title>Fine-scale variation in meiotic recombination in Mimulus inferred from population shotgun sequencing.</title>
        <authorList>
            <person name="Hellsten U."/>
            <person name="Wright K.M."/>
            <person name="Jenkins J."/>
            <person name="Shu S."/>
            <person name="Yuan Y."/>
            <person name="Wessler S.R."/>
            <person name="Schmutz J."/>
            <person name="Willis J.H."/>
            <person name="Rokhsar D.S."/>
        </authorList>
    </citation>
    <scope>NUCLEOTIDE SEQUENCE [LARGE SCALE GENOMIC DNA]</scope>
    <source>
        <strain evidence="3">cv. DUN x IM62</strain>
    </source>
</reference>
<dbReference type="InterPro" id="IPR039300">
    <property type="entry name" value="JASON"/>
</dbReference>
<dbReference type="Proteomes" id="UP000030748">
    <property type="component" value="Unassembled WGS sequence"/>
</dbReference>
<feature type="region of interest" description="Disordered" evidence="1">
    <location>
        <begin position="87"/>
        <end position="184"/>
    </location>
</feature>
<dbReference type="PANTHER" id="PTHR33318">
    <property type="entry name" value="ASPARTYL/GLUTAMYL-TRNA(ASN/GLN) AMIDOTRANSFERASE SUBUNIT"/>
    <property type="match status" value="1"/>
</dbReference>
<sequence length="439" mass="48161">MGCFSGCFGGDKDKKRLKQRINRASPQRQRNRVQNLQQENVITAEQSVAESIPVDLVPELGNKPEAAVQQLSPSPKKRVTFNSNITTYEHVPVGGSTESLPDCTLNAEEEKQEDLKATSSQSQSISRDDNSIASSVASYPPNHRYHNARDSDDEAEEFGDDELDDLDDDDDYDEDDIDVRTAGKEVWSESVITASMESSTENLLAVAIDEEVVSSLVKASPSDEEITAFGSKTTNARDRSDYINSALNPVDNITQWKVAKSKVTTVCKPQKENLTANFESPRISFSPEPTFGPSPSSFKSKSGRSKDANNQEIAVDASLSNWLASPEITTTPSKKTGFSGFEDRPILGALTVEELRQISATPSPRKSPSRSPDEIPIIGSVGTYWNHSNSAKRSDSSASSFKGIPNTTSKYREDKRVNWHSTPFETRLDRALNRGAAEA</sequence>
<evidence type="ECO:0000313" key="2">
    <source>
        <dbReference type="EMBL" id="EYU46410.1"/>
    </source>
</evidence>
<feature type="compositionally biased region" description="Acidic residues" evidence="1">
    <location>
        <begin position="151"/>
        <end position="177"/>
    </location>
</feature>
<feature type="compositionally biased region" description="Low complexity" evidence="1">
    <location>
        <begin position="388"/>
        <end position="400"/>
    </location>
</feature>
<feature type="region of interest" description="Disordered" evidence="1">
    <location>
        <begin position="277"/>
        <end position="313"/>
    </location>
</feature>
<accession>A0A022S4X3</accession>
<evidence type="ECO:0000256" key="1">
    <source>
        <dbReference type="SAM" id="MobiDB-lite"/>
    </source>
</evidence>
<dbReference type="STRING" id="4155.A0A022S4X3"/>